<dbReference type="EMBL" id="UYWX01020347">
    <property type="protein sequence ID" value="VDM31456.1"/>
    <property type="molecule type" value="Genomic_DNA"/>
</dbReference>
<evidence type="ECO:0000313" key="3">
    <source>
        <dbReference type="WBParaSite" id="TTAC_0000714101-mRNA-1"/>
    </source>
</evidence>
<accession>A0A0R3X1N7</accession>
<dbReference type="Proteomes" id="UP000274429">
    <property type="component" value="Unassembled WGS sequence"/>
</dbReference>
<dbReference type="AlphaFoldDB" id="A0A0R3X1N7"/>
<proteinExistence type="predicted"/>
<name>A0A0R3X1N7_HYDTA</name>
<organism evidence="3">
    <name type="scientific">Hydatigena taeniaeformis</name>
    <name type="common">Feline tapeworm</name>
    <name type="synonym">Taenia taeniaeformis</name>
    <dbReference type="NCBI Taxonomy" id="6205"/>
    <lineage>
        <taxon>Eukaryota</taxon>
        <taxon>Metazoa</taxon>
        <taxon>Spiralia</taxon>
        <taxon>Lophotrochozoa</taxon>
        <taxon>Platyhelminthes</taxon>
        <taxon>Cestoda</taxon>
        <taxon>Eucestoda</taxon>
        <taxon>Cyclophyllidea</taxon>
        <taxon>Taeniidae</taxon>
        <taxon>Hydatigera</taxon>
    </lineage>
</organism>
<protein>
    <submittedName>
        <fullName evidence="1 3">Uncharacterized protein</fullName>
    </submittedName>
</protein>
<reference evidence="3" key="1">
    <citation type="submission" date="2017-02" db="UniProtKB">
        <authorList>
            <consortium name="WormBaseParasite"/>
        </authorList>
    </citation>
    <scope>IDENTIFICATION</scope>
</reference>
<sequence>MGGCAEACWSSPDSLVIDAVTEESRLQAVVEAVIQLCAADNVAEVAVIVHLTALLAAQEHAPPSDTHTCTHTSTQPDTMVAIVAASRSSVPVDECNGVTYFHVFDGSLWCECLVREMWVDGSEADEEGGGGGGGGGGLEVEGLTCVPLAIATLLVVTSSHPMRQLTSTFAPTWLIVLPSSHFHLERGGTHLLTVKWESTVG</sequence>
<reference evidence="1 2" key="2">
    <citation type="submission" date="2018-11" db="EMBL/GenBank/DDBJ databases">
        <authorList>
            <consortium name="Pathogen Informatics"/>
        </authorList>
    </citation>
    <scope>NUCLEOTIDE SEQUENCE [LARGE SCALE GENOMIC DNA]</scope>
</reference>
<dbReference type="WBParaSite" id="TTAC_0000714101-mRNA-1">
    <property type="protein sequence ID" value="TTAC_0000714101-mRNA-1"/>
    <property type="gene ID" value="TTAC_0000714101"/>
</dbReference>
<evidence type="ECO:0000313" key="1">
    <source>
        <dbReference type="EMBL" id="VDM31456.1"/>
    </source>
</evidence>
<gene>
    <name evidence="1" type="ORF">TTAC_LOCUS7126</name>
</gene>
<evidence type="ECO:0000313" key="2">
    <source>
        <dbReference type="Proteomes" id="UP000274429"/>
    </source>
</evidence>
<keyword evidence="2" id="KW-1185">Reference proteome</keyword>